<organism evidence="3">
    <name type="scientific">Lepeophtheirus salmonis</name>
    <name type="common">Salmon louse</name>
    <name type="synonym">Caligus salmonis</name>
    <dbReference type="NCBI Taxonomy" id="72036"/>
    <lineage>
        <taxon>Eukaryota</taxon>
        <taxon>Metazoa</taxon>
        <taxon>Ecdysozoa</taxon>
        <taxon>Arthropoda</taxon>
        <taxon>Crustacea</taxon>
        <taxon>Multicrustacea</taxon>
        <taxon>Hexanauplia</taxon>
        <taxon>Copepoda</taxon>
        <taxon>Siphonostomatoida</taxon>
        <taxon>Caligidae</taxon>
        <taxon>Lepeophtheirus</taxon>
    </lineage>
</organism>
<evidence type="ECO:0000259" key="2">
    <source>
        <dbReference type="Pfam" id="PF10241"/>
    </source>
</evidence>
<comment type="similarity">
    <text evidence="1">Belongs to the KXD1 family.</text>
</comment>
<dbReference type="AlphaFoldDB" id="A0A0K2TP46"/>
<feature type="domain" description="KxDL" evidence="2">
    <location>
        <begin position="30"/>
        <end position="113"/>
    </location>
</feature>
<reference evidence="3" key="1">
    <citation type="submission" date="2014-05" db="EMBL/GenBank/DDBJ databases">
        <authorList>
            <person name="Chronopoulou M."/>
        </authorList>
    </citation>
    <scope>NUCLEOTIDE SEQUENCE</scope>
    <source>
        <tissue evidence="3">Whole organism</tissue>
    </source>
</reference>
<name>A0A0K2TP46_LEPSM</name>
<dbReference type="PANTHER" id="PTHR13511:SF0">
    <property type="entry name" value="KXDL MOTIF-CONTAINING PROTEIN 1"/>
    <property type="match status" value="1"/>
</dbReference>
<evidence type="ECO:0000313" key="3">
    <source>
        <dbReference type="EMBL" id="CDW27813.1"/>
    </source>
</evidence>
<dbReference type="OrthoDB" id="10258877at2759"/>
<accession>A0A0K2TP46</accession>
<dbReference type="InterPro" id="IPR019371">
    <property type="entry name" value="KxDL_dom"/>
</dbReference>
<sequence>MSEDSIEESKGLECSIYQNYTASEVFIQGLAGIVNQQDIASIVIAQKKMLQRFEKTNEMLANCNSLSMTRYEKSLKDFKNHTKLVTDMRKDLDSIFKRIKVIKSKMVIRYPEAVKASGYDPEKMDKEEDDEYDVVIRKMKAIKSTVPESFQQSGDLHLPIQ</sequence>
<evidence type="ECO:0000256" key="1">
    <source>
        <dbReference type="ARBA" id="ARBA00005913"/>
    </source>
</evidence>
<dbReference type="Pfam" id="PF10241">
    <property type="entry name" value="KxDL"/>
    <property type="match status" value="1"/>
</dbReference>
<proteinExistence type="inferred from homology"/>
<dbReference type="InterPro" id="IPR039843">
    <property type="entry name" value="KXD1-like"/>
</dbReference>
<protein>
    <submittedName>
        <fullName evidence="3">UPF0459 protein CG10681like [Acyrthosiphon pisum]</fullName>
    </submittedName>
</protein>
<dbReference type="GO" id="GO:0032418">
    <property type="term" value="P:lysosome localization"/>
    <property type="evidence" value="ECO:0007669"/>
    <property type="project" value="TreeGrafter"/>
</dbReference>
<dbReference type="PANTHER" id="PTHR13511">
    <property type="entry name" value="KXDL MOTIF-CONTAINING PROTEIN 1"/>
    <property type="match status" value="1"/>
</dbReference>
<dbReference type="GO" id="GO:0099078">
    <property type="term" value="C:BORC complex"/>
    <property type="evidence" value="ECO:0007669"/>
    <property type="project" value="TreeGrafter"/>
</dbReference>
<dbReference type="EMBL" id="HACA01010452">
    <property type="protein sequence ID" value="CDW27813.1"/>
    <property type="molecule type" value="Transcribed_RNA"/>
</dbReference>